<dbReference type="CDD" id="cd00118">
    <property type="entry name" value="LysM"/>
    <property type="match status" value="1"/>
</dbReference>
<evidence type="ECO:0000256" key="11">
    <source>
        <dbReference type="SAM" id="Phobius"/>
    </source>
</evidence>
<dbReference type="PATRIC" id="fig|1423810.4.peg.715"/>
<feature type="compositionally biased region" description="Low complexity" evidence="10">
    <location>
        <begin position="359"/>
        <end position="385"/>
    </location>
</feature>
<comment type="caution">
    <text evidence="14">The sequence shown here is derived from an EMBL/GenBank/DDBJ whole genome shotgun (WGS) entry which is preliminary data.</text>
</comment>
<name>A0A0R2CBC0_9LACO</name>
<evidence type="ECO:0000256" key="9">
    <source>
        <dbReference type="ARBA" id="ARBA00032108"/>
    </source>
</evidence>
<evidence type="ECO:0000256" key="7">
    <source>
        <dbReference type="ARBA" id="ARBA00022801"/>
    </source>
</evidence>
<feature type="compositionally biased region" description="Low complexity" evidence="10">
    <location>
        <begin position="469"/>
        <end position="483"/>
    </location>
</feature>
<dbReference type="PROSITE" id="PS50847">
    <property type="entry name" value="GRAM_POS_ANCHORING"/>
    <property type="match status" value="1"/>
</dbReference>
<dbReference type="PRINTS" id="PR01002">
    <property type="entry name" value="FLGFLGJ"/>
</dbReference>
<feature type="region of interest" description="Disordered" evidence="10">
    <location>
        <begin position="209"/>
        <end position="242"/>
    </location>
</feature>
<keyword evidence="8" id="KW-0572">Peptidoglycan-anchor</keyword>
<dbReference type="STRING" id="1423810.FD19_GL000699"/>
<dbReference type="Gene3D" id="2.10.70.40">
    <property type="entry name" value="peptidoglycan hydrolase"/>
    <property type="match status" value="1"/>
</dbReference>
<keyword evidence="2" id="KW-0134">Cell wall</keyword>
<evidence type="ECO:0000259" key="13">
    <source>
        <dbReference type="PROSITE" id="PS51782"/>
    </source>
</evidence>
<dbReference type="AlphaFoldDB" id="A0A0R2CBC0"/>
<dbReference type="InterPro" id="IPR002901">
    <property type="entry name" value="MGlyc_endo_b_GlcNAc-like_dom"/>
</dbReference>
<keyword evidence="7" id="KW-0378">Hydrolase</keyword>
<evidence type="ECO:0000256" key="8">
    <source>
        <dbReference type="ARBA" id="ARBA00023088"/>
    </source>
</evidence>
<dbReference type="EMBL" id="AYZK01000001">
    <property type="protein sequence ID" value="KRM88402.1"/>
    <property type="molecule type" value="Genomic_DNA"/>
</dbReference>
<dbReference type="OrthoDB" id="37530at2"/>
<reference evidence="14 15" key="1">
    <citation type="journal article" date="2015" name="Genome Announc.">
        <title>Expanding the biotechnology potential of lactobacilli through comparative genomics of 213 strains and associated genera.</title>
        <authorList>
            <person name="Sun Z."/>
            <person name="Harris H.M."/>
            <person name="McCann A."/>
            <person name="Guo C."/>
            <person name="Argimon S."/>
            <person name="Zhang W."/>
            <person name="Yang X."/>
            <person name="Jeffery I.B."/>
            <person name="Cooney J.C."/>
            <person name="Kagawa T.F."/>
            <person name="Liu W."/>
            <person name="Song Y."/>
            <person name="Salvetti E."/>
            <person name="Wrobel A."/>
            <person name="Rasinkangas P."/>
            <person name="Parkhill J."/>
            <person name="Rea M.C."/>
            <person name="O'Sullivan O."/>
            <person name="Ritari J."/>
            <person name="Douillard F.P."/>
            <person name="Paul Ross R."/>
            <person name="Yang R."/>
            <person name="Briner A.E."/>
            <person name="Felis G.E."/>
            <person name="de Vos W.M."/>
            <person name="Barrangou R."/>
            <person name="Klaenhammer T.R."/>
            <person name="Caufield P.W."/>
            <person name="Cui Y."/>
            <person name="Zhang H."/>
            <person name="O'Toole P.W."/>
        </authorList>
    </citation>
    <scope>NUCLEOTIDE SEQUENCE [LARGE SCALE GENOMIC DNA]</scope>
    <source>
        <strain evidence="14 15">DSM 22698</strain>
    </source>
</reference>
<keyword evidence="3" id="KW-0964">Secreted</keyword>
<dbReference type="Pfam" id="PF01476">
    <property type="entry name" value="LysM"/>
    <property type="match status" value="1"/>
</dbReference>
<evidence type="ECO:0000256" key="1">
    <source>
        <dbReference type="ARBA" id="ARBA00010266"/>
    </source>
</evidence>
<feature type="compositionally biased region" description="Gly residues" evidence="10">
    <location>
        <begin position="225"/>
        <end position="234"/>
    </location>
</feature>
<keyword evidence="11" id="KW-1133">Transmembrane helix</keyword>
<dbReference type="InterPro" id="IPR019931">
    <property type="entry name" value="LPXTG_anchor"/>
</dbReference>
<feature type="transmembrane region" description="Helical" evidence="11">
    <location>
        <begin position="505"/>
        <end position="523"/>
    </location>
</feature>
<feature type="compositionally biased region" description="Low complexity" evidence="10">
    <location>
        <begin position="398"/>
        <end position="462"/>
    </location>
</feature>
<comment type="similarity">
    <text evidence="1">Belongs to the glycosyl hydrolase 73 family.</text>
</comment>
<dbReference type="Pfam" id="PF01832">
    <property type="entry name" value="Glucosaminidase"/>
    <property type="match status" value="1"/>
</dbReference>
<dbReference type="GO" id="GO:0042742">
    <property type="term" value="P:defense response to bacterium"/>
    <property type="evidence" value="ECO:0007669"/>
    <property type="project" value="UniProtKB-KW"/>
</dbReference>
<dbReference type="InterPro" id="IPR018392">
    <property type="entry name" value="LysM"/>
</dbReference>
<dbReference type="NCBIfam" id="TIGR01167">
    <property type="entry name" value="LPXTG_anchor"/>
    <property type="match status" value="1"/>
</dbReference>
<dbReference type="Gene3D" id="1.10.530.10">
    <property type="match status" value="1"/>
</dbReference>
<evidence type="ECO:0000256" key="6">
    <source>
        <dbReference type="ARBA" id="ARBA00022729"/>
    </source>
</evidence>
<feature type="domain" description="Gram-positive cocci surface proteins LPxTG" evidence="12">
    <location>
        <begin position="495"/>
        <end position="531"/>
    </location>
</feature>
<sequence>MVTDDINVVNAAKSAAAKAYATTGQAQQIVAIDDAVTSAQPTFSSTARLQNFIESVESGAISGWQKYGVLPSVTVAQAILESGWGTSSLATAAHNLFGIKANSSWTGAKVNYPTQEYVNGRYVTVNDYFRAYSNNSASVEDHGAFLKDNSRYANVLGNTNYQSVAKDLQADGYATSPTYASSLISLIQTYNLTALDSIALNGSSISGHTSSSSNANSATTSATNGGTGAAGSGNGNDSNHYTVQSGDTLSGIANQFSTTVNTLAHLNNIKNVNLIHVGDNLLVKQANAATTSAKATAVKATTTTTVAKAAPAKTAAKSSVTVTPTATATQSTATTVKPQFKAFVDATYTTVAAANSASSAQDTTAAVSSASTSSATTTEATSSDAMVTTKSEANNDHGSQATNSAASSTASSSATGSSAAGSSATSQGASGASTTSSAGSKAASASSSTANNGAQSQAANGSQRPVAPATNTSATGQTSSAQSIAATNTNNQATFPQTNDDTTRAAVLSGVGVLLTLFGLGASRKRRRDEK</sequence>
<dbReference type="SMART" id="SM00047">
    <property type="entry name" value="LYZ2"/>
    <property type="match status" value="1"/>
</dbReference>
<dbReference type="SUPFAM" id="SSF54106">
    <property type="entry name" value="LysM domain"/>
    <property type="match status" value="1"/>
</dbReference>
<evidence type="ECO:0000313" key="14">
    <source>
        <dbReference type="EMBL" id="KRM88402.1"/>
    </source>
</evidence>
<feature type="domain" description="LysM" evidence="13">
    <location>
        <begin position="239"/>
        <end position="283"/>
    </location>
</feature>
<dbReference type="Proteomes" id="UP000051789">
    <property type="component" value="Unassembled WGS sequence"/>
</dbReference>
<dbReference type="Gene3D" id="3.10.350.10">
    <property type="entry name" value="LysM domain"/>
    <property type="match status" value="1"/>
</dbReference>
<dbReference type="GO" id="GO:0031640">
    <property type="term" value="P:killing of cells of another organism"/>
    <property type="evidence" value="ECO:0007669"/>
    <property type="project" value="UniProtKB-KW"/>
</dbReference>
<evidence type="ECO:0000256" key="4">
    <source>
        <dbReference type="ARBA" id="ARBA00022529"/>
    </source>
</evidence>
<organism evidence="14 15">
    <name type="scientific">Lacticaseibacillus thailandensis DSM 22698 = JCM 13996</name>
    <dbReference type="NCBI Taxonomy" id="1423810"/>
    <lineage>
        <taxon>Bacteria</taxon>
        <taxon>Bacillati</taxon>
        <taxon>Bacillota</taxon>
        <taxon>Bacilli</taxon>
        <taxon>Lactobacillales</taxon>
        <taxon>Lactobacillaceae</taxon>
        <taxon>Lacticaseibacillus</taxon>
    </lineage>
</organism>
<dbReference type="InterPro" id="IPR036779">
    <property type="entry name" value="LysM_dom_sf"/>
</dbReference>
<feature type="region of interest" description="Disordered" evidence="10">
    <location>
        <begin position="359"/>
        <end position="483"/>
    </location>
</feature>
<dbReference type="PROSITE" id="PS51782">
    <property type="entry name" value="LYSM"/>
    <property type="match status" value="1"/>
</dbReference>
<evidence type="ECO:0000256" key="3">
    <source>
        <dbReference type="ARBA" id="ARBA00022525"/>
    </source>
</evidence>
<keyword evidence="5" id="KW-0081">Bacteriolytic enzyme</keyword>
<keyword evidence="15" id="KW-1185">Reference proteome</keyword>
<dbReference type="GO" id="GO:0004040">
    <property type="term" value="F:amidase activity"/>
    <property type="evidence" value="ECO:0007669"/>
    <property type="project" value="InterPro"/>
</dbReference>
<keyword evidence="4" id="KW-0929">Antimicrobial</keyword>
<evidence type="ECO:0000259" key="12">
    <source>
        <dbReference type="PROSITE" id="PS50847"/>
    </source>
</evidence>
<keyword evidence="11" id="KW-0472">Membrane</keyword>
<protein>
    <recommendedName>
        <fullName evidence="9">Peptidoglycan hydrolase</fullName>
    </recommendedName>
</protein>
<evidence type="ECO:0000313" key="15">
    <source>
        <dbReference type="Proteomes" id="UP000051789"/>
    </source>
</evidence>
<dbReference type="PANTHER" id="PTHR33308">
    <property type="entry name" value="PEPTIDOGLYCAN HYDROLASE FLGJ"/>
    <property type="match status" value="1"/>
</dbReference>
<evidence type="ECO:0000256" key="5">
    <source>
        <dbReference type="ARBA" id="ARBA00022638"/>
    </source>
</evidence>
<dbReference type="InterPro" id="IPR051056">
    <property type="entry name" value="Glycosyl_Hydrolase_73"/>
</dbReference>
<dbReference type="SMART" id="SM00257">
    <property type="entry name" value="LysM"/>
    <property type="match status" value="1"/>
</dbReference>
<dbReference type="PANTHER" id="PTHR33308:SF9">
    <property type="entry name" value="PEPTIDOGLYCAN HYDROLASE FLGJ"/>
    <property type="match status" value="1"/>
</dbReference>
<feature type="compositionally biased region" description="Low complexity" evidence="10">
    <location>
        <begin position="209"/>
        <end position="224"/>
    </location>
</feature>
<accession>A0A0R2CBC0</accession>
<keyword evidence="11" id="KW-0812">Transmembrane</keyword>
<dbReference type="RefSeq" id="WP_056969123.1">
    <property type="nucleotide sequence ID" value="NZ_AYZK01000001.1"/>
</dbReference>
<evidence type="ECO:0000256" key="10">
    <source>
        <dbReference type="SAM" id="MobiDB-lite"/>
    </source>
</evidence>
<gene>
    <name evidence="14" type="ORF">FD19_GL000699</name>
</gene>
<keyword evidence="6" id="KW-0732">Signal</keyword>
<evidence type="ECO:0000256" key="2">
    <source>
        <dbReference type="ARBA" id="ARBA00022512"/>
    </source>
</evidence>
<proteinExistence type="inferred from homology"/>